<proteinExistence type="predicted"/>
<dbReference type="GO" id="GO:0032259">
    <property type="term" value="P:methylation"/>
    <property type="evidence" value="ECO:0007669"/>
    <property type="project" value="UniProtKB-KW"/>
</dbReference>
<dbReference type="AlphaFoldDB" id="A0A1M4MGX3"/>
<reference evidence="2 3" key="1">
    <citation type="submission" date="2016-08" db="EMBL/GenBank/DDBJ databases">
        <authorList>
            <person name="Seilhamer J.J."/>
        </authorList>
    </citation>
    <scope>NUCLEOTIDE SEQUENCE [LARGE SCALE GENOMIC DNA]</scope>
    <source>
        <strain evidence="2">L21-II-0</strain>
    </source>
</reference>
<dbReference type="GO" id="GO:0008168">
    <property type="term" value="F:methyltransferase activity"/>
    <property type="evidence" value="ECO:0007669"/>
    <property type="project" value="UniProtKB-KW"/>
</dbReference>
<protein>
    <submittedName>
        <fullName evidence="2">Methyltransferase, FkbM family</fullName>
    </submittedName>
</protein>
<dbReference type="RefSeq" id="WP_074368484.1">
    <property type="nucleotide sequence ID" value="NZ_FMID01000001.1"/>
</dbReference>
<dbReference type="InterPro" id="IPR052514">
    <property type="entry name" value="SAM-dependent_MTase"/>
</dbReference>
<evidence type="ECO:0000313" key="2">
    <source>
        <dbReference type="EMBL" id="SCL74157.1"/>
    </source>
</evidence>
<evidence type="ECO:0000313" key="3">
    <source>
        <dbReference type="Proteomes" id="UP000184671"/>
    </source>
</evidence>
<gene>
    <name evidence="2" type="ORF">L21_0021</name>
</gene>
<organism evidence="2 3">
    <name type="scientific">Methanoculleus chikugoensis</name>
    <dbReference type="NCBI Taxonomy" id="118126"/>
    <lineage>
        <taxon>Archaea</taxon>
        <taxon>Methanobacteriati</taxon>
        <taxon>Methanobacteriota</taxon>
        <taxon>Stenosarchaea group</taxon>
        <taxon>Methanomicrobia</taxon>
        <taxon>Methanomicrobiales</taxon>
        <taxon>Methanomicrobiaceae</taxon>
        <taxon>Methanoculleus</taxon>
    </lineage>
</organism>
<feature type="domain" description="Methyltransferase FkbM" evidence="1">
    <location>
        <begin position="55"/>
        <end position="185"/>
    </location>
</feature>
<dbReference type="SUPFAM" id="SSF53335">
    <property type="entry name" value="S-adenosyl-L-methionine-dependent methyltransferases"/>
    <property type="match status" value="1"/>
</dbReference>
<dbReference type="InterPro" id="IPR006342">
    <property type="entry name" value="FkbM_mtfrase"/>
</dbReference>
<dbReference type="Pfam" id="PF05050">
    <property type="entry name" value="Methyltransf_21"/>
    <property type="match status" value="1"/>
</dbReference>
<keyword evidence="2" id="KW-0489">Methyltransferase</keyword>
<dbReference type="Gene3D" id="3.40.50.150">
    <property type="entry name" value="Vaccinia Virus protein VP39"/>
    <property type="match status" value="1"/>
</dbReference>
<dbReference type="InterPro" id="IPR029063">
    <property type="entry name" value="SAM-dependent_MTases_sf"/>
</dbReference>
<dbReference type="CDD" id="cd02440">
    <property type="entry name" value="AdoMet_MTases"/>
    <property type="match status" value="1"/>
</dbReference>
<sequence length="225" mass="24738">MYREQNGGDGTGPKTPLFTTHDGITFRRMPPGADAVYVVGEYRFDDIRPDDIVLDLGANVGAFSIRAARRSGHVTAIEPILTEALRENVERNGGGVEVVDGALGTGESVRITWGKKTLAVTTRTLGEFAAAAGGCDFLKCDCEGAEWSIRPDDLDGVRRIEMELHIPPIGGPVNRRLLDYIGEHYDFEIERTPGYDVMGVMGVLHAVRKDGHRRSAGQRLTRRFR</sequence>
<dbReference type="Proteomes" id="UP000184671">
    <property type="component" value="Unassembled WGS sequence"/>
</dbReference>
<name>A0A1M4MGX3_9EURY</name>
<dbReference type="EMBL" id="FMID01000001">
    <property type="protein sequence ID" value="SCL74157.1"/>
    <property type="molecule type" value="Genomic_DNA"/>
</dbReference>
<evidence type="ECO:0000259" key="1">
    <source>
        <dbReference type="Pfam" id="PF05050"/>
    </source>
</evidence>
<dbReference type="PANTHER" id="PTHR34203:SF15">
    <property type="entry name" value="SLL1173 PROTEIN"/>
    <property type="match status" value="1"/>
</dbReference>
<dbReference type="STRING" id="118126.L21_0021"/>
<keyword evidence="2" id="KW-0808">Transferase</keyword>
<dbReference type="OrthoDB" id="275825at2157"/>
<accession>A0A1M4MGX3</accession>
<dbReference type="PANTHER" id="PTHR34203">
    <property type="entry name" value="METHYLTRANSFERASE, FKBM FAMILY PROTEIN"/>
    <property type="match status" value="1"/>
</dbReference>